<proteinExistence type="predicted"/>
<reference evidence="2" key="1">
    <citation type="journal article" date="2019" name="Int. J. Syst. Evol. Microbiol.">
        <title>The Global Catalogue of Microorganisms (GCM) 10K type strain sequencing project: providing services to taxonomists for standard genome sequencing and annotation.</title>
        <authorList>
            <consortium name="The Broad Institute Genomics Platform"/>
            <consortium name="The Broad Institute Genome Sequencing Center for Infectious Disease"/>
            <person name="Wu L."/>
            <person name="Ma J."/>
        </authorList>
    </citation>
    <scope>NUCLEOTIDE SEQUENCE [LARGE SCALE GENOMIC DNA]</scope>
    <source>
        <strain evidence="2">JCM 17938</strain>
    </source>
</reference>
<evidence type="ECO:0000313" key="2">
    <source>
        <dbReference type="Proteomes" id="UP001500212"/>
    </source>
</evidence>
<dbReference type="Proteomes" id="UP001500212">
    <property type="component" value="Unassembled WGS sequence"/>
</dbReference>
<dbReference type="RefSeq" id="WP_345356819.1">
    <property type="nucleotide sequence ID" value="NZ_BAABHJ010000012.1"/>
</dbReference>
<organism evidence="1 2">
    <name type="scientific">Actinoallomurus liliacearum</name>
    <dbReference type="NCBI Taxonomy" id="1080073"/>
    <lineage>
        <taxon>Bacteria</taxon>
        <taxon>Bacillati</taxon>
        <taxon>Actinomycetota</taxon>
        <taxon>Actinomycetes</taxon>
        <taxon>Streptosporangiales</taxon>
        <taxon>Thermomonosporaceae</taxon>
        <taxon>Actinoallomurus</taxon>
    </lineage>
</organism>
<dbReference type="EMBL" id="BAABHJ010000012">
    <property type="protein sequence ID" value="GAA4610324.1"/>
    <property type="molecule type" value="Genomic_DNA"/>
</dbReference>
<gene>
    <name evidence="1" type="ORF">GCM10023195_42290</name>
</gene>
<keyword evidence="2" id="KW-1185">Reference proteome</keyword>
<protein>
    <submittedName>
        <fullName evidence="1">Uncharacterized protein</fullName>
    </submittedName>
</protein>
<evidence type="ECO:0000313" key="1">
    <source>
        <dbReference type="EMBL" id="GAA4610324.1"/>
    </source>
</evidence>
<comment type="caution">
    <text evidence="1">The sequence shown here is derived from an EMBL/GenBank/DDBJ whole genome shotgun (WGS) entry which is preliminary data.</text>
</comment>
<sequence>MLLSSGGAIMAVGLRSSAGRRPSPRALVAGSAPTSSLHLVRAEDMLVLDFDFYNLTPVFDTDPPRLRRVDSSTLAYVVARFEPQHVMEQTVFKDVQNPPQPGAVLGKATDPSRLVFVVPETVKFLAYSEAGLLQWWQWIAQAVTGPPTGSAPDDLHTDLLVVDWLHLTPERESTWAHATRPVTRGDRTELWHTRLSVRGDNGRPQESIGVPEPADATIPKLRAVHRDKPETGEAKTFAALYPPGFADPPEQIVQLAGNPTLGAYRPVDAHLLALSAMGATLDFDAQWPPTGGFGLKHWEHHSWLGRDNKVVLEQYGFLFPFGHRAELISETKRQIDETSGVAYLRQRLFVRIAERVKTFAAPFQNWDGRAFPFTSVTITNTTLPDLPDEPELLVPTPPGSPESAFWIQDINAPSGNGHADVAFALVAIDLTGRRIEFTTPMAFVPAPPARNTGDPLYKSILDHFGGYDDIVGPPGPPVNTRRVIDLRGQEVAYAREEKPGVASFPTVRWYWGVEGPSGDVKPPLETGAPPDDQVHAHVDSPLFYPKMCAGEAQVPAVDAVIGTGDPVFLVHDPAYLANGFGHVAALVDSGNDPKIFVRVQSSVAAIDRIVKGDRTADSPVGRIVTNTVNAGGIATPNLNIGAISAALGPVSGSQDSIDNVQKNGKINFKEYFSSVGDTLAQAALFGQIALGALFDDGDISSHGFRIIKQTDYPKDKDGNTDTTAKPIGQTVTLDFTIPVKKLAPLPVVTTSDPSGNVLTVFSLQCSNQINWLTRDEDTVNKAIAKIYGSLTNFAIDLNPIILKFNKLAFTYQLGKGFDLDPGLEGVDFKSPLDFVGALADLFGGGGGSASAAIAKAKRRPRTRRSEAVAADAGGKKSGFGFKLMKVDLSHIGAGVTFDIPSLPLGFFALDGLHIEAGVILPFSPLPYDPFSEVPRARFAFGAPDDKFKVSVYGLGGGGHFEIEVSTRRIEKLEASVEVLGNVALDLLVAAGRVLIEIGIFFRLEIKNVKDSADTYSEVHLGGYVRVTGRLSVLGLISITAELYADIEYTDVGGVGSVTFHAHVTVSIDITFWHVSVGLEFTKTLAGADRANVPAAGAGARVLDSTGRPPTFGDLVSRDDWKLYCASFAG</sequence>
<name>A0ABP8TK49_9ACTN</name>
<accession>A0ABP8TK49</accession>